<feature type="domain" description="RsdA/BaiN/AoA(So)-like Rossmann fold-like" evidence="5">
    <location>
        <begin position="4"/>
        <end position="380"/>
    </location>
</feature>
<dbReference type="SUPFAM" id="SSF51905">
    <property type="entry name" value="FAD/NAD(P)-binding domain"/>
    <property type="match status" value="1"/>
</dbReference>
<organism evidence="7 8">
    <name type="scientific">Candidatus Caccosoma faecigallinarum</name>
    <dbReference type="NCBI Taxonomy" id="2840720"/>
    <lineage>
        <taxon>Bacteria</taxon>
        <taxon>Bacillati</taxon>
        <taxon>Bacillota</taxon>
        <taxon>Bacillota incertae sedis</taxon>
        <taxon>Candidatus Caccosoma</taxon>
    </lineage>
</organism>
<dbReference type="InterPro" id="IPR055178">
    <property type="entry name" value="RsdA/BaiN/AoA(So)-like_dom"/>
</dbReference>
<evidence type="ECO:0000313" key="8">
    <source>
        <dbReference type="Proteomes" id="UP000886893"/>
    </source>
</evidence>
<keyword evidence="4" id="KW-1133">Transmembrane helix</keyword>
<evidence type="ECO:0000259" key="5">
    <source>
        <dbReference type="Pfam" id="PF03486"/>
    </source>
</evidence>
<reference evidence="7" key="2">
    <citation type="journal article" date="2021" name="PeerJ">
        <title>Extensive microbial diversity within the chicken gut microbiome revealed by metagenomics and culture.</title>
        <authorList>
            <person name="Gilroy R."/>
            <person name="Ravi A."/>
            <person name="Getino M."/>
            <person name="Pursley I."/>
            <person name="Horton D.L."/>
            <person name="Alikhan N.F."/>
            <person name="Baker D."/>
            <person name="Gharbi K."/>
            <person name="Hall N."/>
            <person name="Watson M."/>
            <person name="Adriaenssens E.M."/>
            <person name="Foster-Nyarko E."/>
            <person name="Jarju S."/>
            <person name="Secka A."/>
            <person name="Antonio M."/>
            <person name="Oren A."/>
            <person name="Chaudhuri R.R."/>
            <person name="La Ragione R."/>
            <person name="Hildebrand F."/>
            <person name="Pallen M.J."/>
        </authorList>
    </citation>
    <scope>NUCLEOTIDE SEQUENCE</scope>
    <source>
        <strain evidence="7">14508</strain>
    </source>
</reference>
<dbReference type="InterPro" id="IPR023166">
    <property type="entry name" value="BaiN-like_dom_sf"/>
</dbReference>
<evidence type="ECO:0000256" key="4">
    <source>
        <dbReference type="SAM" id="Phobius"/>
    </source>
</evidence>
<dbReference type="PANTHER" id="PTHR42887">
    <property type="entry name" value="OS12G0638800 PROTEIN"/>
    <property type="match status" value="1"/>
</dbReference>
<dbReference type="Proteomes" id="UP000886893">
    <property type="component" value="Unassembled WGS sequence"/>
</dbReference>
<dbReference type="EMBL" id="DVKI01000199">
    <property type="protein sequence ID" value="HIT17973.1"/>
    <property type="molecule type" value="Genomic_DNA"/>
</dbReference>
<name>A0A9D1GAW8_9FIRM</name>
<proteinExistence type="predicted"/>
<reference evidence="7" key="1">
    <citation type="submission" date="2020-10" db="EMBL/GenBank/DDBJ databases">
        <authorList>
            <person name="Gilroy R."/>
        </authorList>
    </citation>
    <scope>NUCLEOTIDE SEQUENCE</scope>
    <source>
        <strain evidence="7">14508</strain>
    </source>
</reference>
<dbReference type="Gene3D" id="1.10.8.260">
    <property type="entry name" value="HI0933 insert domain-like"/>
    <property type="match status" value="1"/>
</dbReference>
<keyword evidence="4" id="KW-0812">Transmembrane</keyword>
<dbReference type="InterPro" id="IPR036188">
    <property type="entry name" value="FAD/NAD-bd_sf"/>
</dbReference>
<evidence type="ECO:0000259" key="6">
    <source>
        <dbReference type="Pfam" id="PF22780"/>
    </source>
</evidence>
<gene>
    <name evidence="7" type="ORF">IAD04_06360</name>
</gene>
<protein>
    <submittedName>
        <fullName evidence="7">Aminoacetone oxidase family FAD-binding enzyme</fullName>
    </submittedName>
</protein>
<dbReference type="Pfam" id="PF03486">
    <property type="entry name" value="HI0933_like"/>
    <property type="match status" value="1"/>
</dbReference>
<dbReference type="InterPro" id="IPR004792">
    <property type="entry name" value="BaiN-like"/>
</dbReference>
<dbReference type="InterPro" id="IPR057661">
    <property type="entry name" value="RsdA/BaiN/AoA(So)_Rossmann"/>
</dbReference>
<dbReference type="Gene3D" id="2.40.30.10">
    <property type="entry name" value="Translation factors"/>
    <property type="match status" value="1"/>
</dbReference>
<comment type="caution">
    <text evidence="7">The sequence shown here is derived from an EMBL/GenBank/DDBJ whole genome shotgun (WGS) entry which is preliminary data.</text>
</comment>
<accession>A0A9D1GAW8</accession>
<dbReference type="PANTHER" id="PTHR42887:SF2">
    <property type="entry name" value="OS12G0638800 PROTEIN"/>
    <property type="match status" value="1"/>
</dbReference>
<keyword evidence="3" id="KW-0274">FAD</keyword>
<evidence type="ECO:0000313" key="7">
    <source>
        <dbReference type="EMBL" id="HIT17973.1"/>
    </source>
</evidence>
<keyword evidence="2" id="KW-0285">Flavoprotein</keyword>
<sequence length="398" mass="44950">MRQIGIIGGGASGLFCAAYLACYTSFSITIYEKNNRVGKKLLLTGNGKCNLSNMNMQKNFYNHPQAMDIIAQFDAKKTCSFFQQLGLLTKIDAEGRIYPYSETATSVLETLRQFLLSKQVKMICDHPILDIEKKGNQFYLKSNNHSIEKVDIVILASGGLAYYQKSNTYALLKTLGHTYQPLYPSLTGFKVKEKLDSIANLRCKAQVSLWNNQQCIVKDYGEVFFKKDGLSGIVIFQMSSYYHRVPSFTNMQIQLDLMPDYDKQTLFQILNQKKAFQENVLQGILPKMLAEYVYKQALTKDISSIIQTIKHLTFHIEGTDSFDHAQMTAGGVPLDEIDLSSMESKKIPSLYLIGELVDIDGICGGYNLQWAWSSGAVCAMHLRKEEANEKTNKETKKE</sequence>
<dbReference type="AlphaFoldDB" id="A0A9D1GAW8"/>
<evidence type="ECO:0000256" key="2">
    <source>
        <dbReference type="ARBA" id="ARBA00022630"/>
    </source>
</evidence>
<dbReference type="Gene3D" id="3.50.50.60">
    <property type="entry name" value="FAD/NAD(P)-binding domain"/>
    <property type="match status" value="1"/>
</dbReference>
<feature type="domain" description="RsdA/BaiN/AoA(So)-like insert" evidence="6">
    <location>
        <begin position="183"/>
        <end position="326"/>
    </location>
</feature>
<feature type="transmembrane region" description="Helical" evidence="4">
    <location>
        <begin position="6"/>
        <end position="31"/>
    </location>
</feature>
<evidence type="ECO:0000256" key="3">
    <source>
        <dbReference type="ARBA" id="ARBA00022827"/>
    </source>
</evidence>
<keyword evidence="4" id="KW-0472">Membrane</keyword>
<dbReference type="SUPFAM" id="SSF160996">
    <property type="entry name" value="HI0933 insert domain-like"/>
    <property type="match status" value="1"/>
</dbReference>
<evidence type="ECO:0000256" key="1">
    <source>
        <dbReference type="ARBA" id="ARBA00001974"/>
    </source>
</evidence>
<comment type="cofactor">
    <cofactor evidence="1">
        <name>FAD</name>
        <dbReference type="ChEBI" id="CHEBI:57692"/>
    </cofactor>
</comment>
<dbReference type="NCBIfam" id="TIGR00275">
    <property type="entry name" value="aminoacetone oxidase family FAD-binding enzyme"/>
    <property type="match status" value="1"/>
</dbReference>
<dbReference type="Pfam" id="PF22780">
    <property type="entry name" value="HI0933_like_1st"/>
    <property type="match status" value="1"/>
</dbReference>